<keyword evidence="11" id="KW-1185">Reference proteome</keyword>
<dbReference type="SUPFAM" id="SSF161098">
    <property type="entry name" value="MetI-like"/>
    <property type="match status" value="2"/>
</dbReference>
<feature type="transmembrane region" description="Helical" evidence="8">
    <location>
        <begin position="92"/>
        <end position="115"/>
    </location>
</feature>
<sequence>MESLIPWGVALIPLIFLGVFYFYPLAGIFFRSFFQEQVFSLASFLDLAGSRRITGIVWFTLWQAGVSTLLTLALALPCAYVMATYRFRGKKLIMTLATIPFVLPTIVVAAAFQALLGANGLVKGINLEHTMGMIFLAHAFYNFSVVLRITTSFWSFLQSQMSEAASMLGATPARTFFSVTLPLLRPAITASAILVFIFCFSSFGVILILGGAGFSTVEVEIYRQAAHLFNLPGAAVLSLFQICCTFAMMWVYTLLQRKVPTFTPQAATLSLKPVKTINEGFMVAGCVAFILLFCLGPMAALVVKSLVLEGHFSLAFYRELFHNTSGSLFYVSPVRAISNSLMFGVATLALAVVVGVCAAFAILRNRHRFASILDPIFMLPLSTSAVTLGFGIIITLDRPPLNLRTSVMLVPIAHTLVAFPFVVRSVLPVISSIPQSLREAAALLGAVPSRVWFHVDLPIMARAITAGAVFAFTMSLGEFGATLFIARPEMATMPVAIYRFLGQPGIMNYGQAMAVSSMLMGVTAMGFFFIERFRPFGHGGF</sequence>
<comment type="similarity">
    <text evidence="8">Belongs to the binding-protein-dependent transport system permease family.</text>
</comment>
<reference evidence="10 11" key="1">
    <citation type="journal article" date="2009" name="Environ. Microbiol.">
        <title>Genome sequence of Desulfobacterium autotrophicum HRM2, a marine sulfate reducer oxidizing organic carbon completely to carbon dioxide.</title>
        <authorList>
            <person name="Strittmatter A.W."/>
            <person name="Liesegang H."/>
            <person name="Rabus R."/>
            <person name="Decker I."/>
            <person name="Amann J."/>
            <person name="Andres S."/>
            <person name="Henne A."/>
            <person name="Fricke W.F."/>
            <person name="Martinez-Arias R."/>
            <person name="Bartels D."/>
            <person name="Goesmann A."/>
            <person name="Krause L."/>
            <person name="Puehler A."/>
            <person name="Klenk H.P."/>
            <person name="Richter M."/>
            <person name="Schuler M."/>
            <person name="Gloeckner F.O."/>
            <person name="Meyerdierks A."/>
            <person name="Gottschalk G."/>
            <person name="Amann R."/>
        </authorList>
    </citation>
    <scope>NUCLEOTIDE SEQUENCE [LARGE SCALE GENOMIC DNA]</scope>
    <source>
        <strain evidence="11">ATCC 43914 / DSM 3382 / HRM2</strain>
    </source>
</reference>
<feature type="transmembrane region" description="Helical" evidence="8">
    <location>
        <begin position="7"/>
        <end position="33"/>
    </location>
</feature>
<evidence type="ECO:0000259" key="9">
    <source>
        <dbReference type="PROSITE" id="PS50928"/>
    </source>
</evidence>
<keyword evidence="6 8" id="KW-1133">Transmembrane helix</keyword>
<feature type="transmembrane region" description="Helical" evidence="8">
    <location>
        <begin position="234"/>
        <end position="255"/>
    </location>
</feature>
<name>C0QEL4_DESAH</name>
<feature type="transmembrane region" description="Helical" evidence="8">
    <location>
        <begin position="463"/>
        <end position="486"/>
    </location>
</feature>
<comment type="subcellular location">
    <subcellularLocation>
        <location evidence="1">Cell inner membrane</location>
        <topology evidence="1">Multi-pass membrane protein</topology>
    </subcellularLocation>
    <subcellularLocation>
        <location evidence="8">Cell membrane</location>
        <topology evidence="8">Multi-pass membrane protein</topology>
    </subcellularLocation>
</comment>
<evidence type="ECO:0000313" key="10">
    <source>
        <dbReference type="EMBL" id="ACN15356.1"/>
    </source>
</evidence>
<feature type="transmembrane region" description="Helical" evidence="8">
    <location>
        <begin position="281"/>
        <end position="303"/>
    </location>
</feature>
<evidence type="ECO:0000256" key="5">
    <source>
        <dbReference type="ARBA" id="ARBA00022692"/>
    </source>
</evidence>
<evidence type="ECO:0000313" key="11">
    <source>
        <dbReference type="Proteomes" id="UP000000442"/>
    </source>
</evidence>
<accession>C0QEL4</accession>
<dbReference type="InterPro" id="IPR035906">
    <property type="entry name" value="MetI-like_sf"/>
</dbReference>
<dbReference type="CDD" id="cd06261">
    <property type="entry name" value="TM_PBP2"/>
    <property type="match status" value="2"/>
</dbReference>
<dbReference type="eggNOG" id="COG1178">
    <property type="taxonomic scope" value="Bacteria"/>
</dbReference>
<feature type="transmembrane region" description="Helical" evidence="8">
    <location>
        <begin position="341"/>
        <end position="363"/>
    </location>
</feature>
<dbReference type="Pfam" id="PF00528">
    <property type="entry name" value="BPD_transp_1"/>
    <property type="match status" value="2"/>
</dbReference>
<keyword evidence="4" id="KW-0997">Cell inner membrane</keyword>
<evidence type="ECO:0000256" key="2">
    <source>
        <dbReference type="ARBA" id="ARBA00022448"/>
    </source>
</evidence>
<feature type="transmembrane region" description="Helical" evidence="8">
    <location>
        <begin position="135"/>
        <end position="157"/>
    </location>
</feature>
<dbReference type="PANTHER" id="PTHR43357:SF4">
    <property type="entry name" value="INNER MEMBRANE ABC TRANSPORTER PERMEASE PROTEIN YDCV"/>
    <property type="match status" value="1"/>
</dbReference>
<dbReference type="AlphaFoldDB" id="C0QEL4"/>
<dbReference type="KEGG" id="dat:HRM2_22610"/>
<feature type="transmembrane region" description="Helical" evidence="8">
    <location>
        <begin position="408"/>
        <end position="427"/>
    </location>
</feature>
<feature type="transmembrane region" description="Helical" evidence="8">
    <location>
        <begin position="192"/>
        <end position="214"/>
    </location>
</feature>
<dbReference type="PROSITE" id="PS50928">
    <property type="entry name" value="ABC_TM1"/>
    <property type="match status" value="2"/>
</dbReference>
<dbReference type="EMBL" id="CP001087">
    <property type="protein sequence ID" value="ACN15356.1"/>
    <property type="molecule type" value="Genomic_DNA"/>
</dbReference>
<feature type="transmembrane region" description="Helical" evidence="8">
    <location>
        <begin position="53"/>
        <end position="80"/>
    </location>
</feature>
<feature type="transmembrane region" description="Helical" evidence="8">
    <location>
        <begin position="375"/>
        <end position="396"/>
    </location>
</feature>
<evidence type="ECO:0000256" key="4">
    <source>
        <dbReference type="ARBA" id="ARBA00022519"/>
    </source>
</evidence>
<feature type="domain" description="ABC transmembrane type-1" evidence="9">
    <location>
        <begin position="337"/>
        <end position="530"/>
    </location>
</feature>
<protein>
    <submittedName>
        <fullName evidence="10">ThiP</fullName>
    </submittedName>
</protein>
<dbReference type="Gene3D" id="1.10.3720.10">
    <property type="entry name" value="MetI-like"/>
    <property type="match status" value="2"/>
</dbReference>
<dbReference type="InterPro" id="IPR000515">
    <property type="entry name" value="MetI-like"/>
</dbReference>
<dbReference type="PANTHER" id="PTHR43357">
    <property type="entry name" value="INNER MEMBRANE ABC TRANSPORTER PERMEASE PROTEIN YDCV"/>
    <property type="match status" value="1"/>
</dbReference>
<evidence type="ECO:0000256" key="8">
    <source>
        <dbReference type="RuleBase" id="RU363032"/>
    </source>
</evidence>
<evidence type="ECO:0000256" key="6">
    <source>
        <dbReference type="ARBA" id="ARBA00022989"/>
    </source>
</evidence>
<organism evidence="10 11">
    <name type="scientific">Desulforapulum autotrophicum (strain ATCC 43914 / DSM 3382 / VKM B-1955 / HRM2)</name>
    <name type="common">Desulfobacterium autotrophicum</name>
    <dbReference type="NCBI Taxonomy" id="177437"/>
    <lineage>
        <taxon>Bacteria</taxon>
        <taxon>Pseudomonadati</taxon>
        <taxon>Thermodesulfobacteriota</taxon>
        <taxon>Desulfobacteria</taxon>
        <taxon>Desulfobacterales</taxon>
        <taxon>Desulfobacteraceae</taxon>
        <taxon>Desulforapulum</taxon>
    </lineage>
</organism>
<keyword evidence="3" id="KW-1003">Cell membrane</keyword>
<evidence type="ECO:0000256" key="3">
    <source>
        <dbReference type="ARBA" id="ARBA00022475"/>
    </source>
</evidence>
<keyword evidence="2 8" id="KW-0813">Transport</keyword>
<feature type="transmembrane region" description="Helical" evidence="8">
    <location>
        <begin position="506"/>
        <end position="530"/>
    </location>
</feature>
<evidence type="ECO:0000256" key="1">
    <source>
        <dbReference type="ARBA" id="ARBA00004429"/>
    </source>
</evidence>
<dbReference type="HOGENOM" id="CLU_021838_5_2_7"/>
<gene>
    <name evidence="10" type="primary">thiP</name>
    <name evidence="10" type="ordered locus">HRM2_22610</name>
</gene>
<keyword evidence="7 8" id="KW-0472">Membrane</keyword>
<feature type="domain" description="ABC transmembrane type-1" evidence="9">
    <location>
        <begin position="57"/>
        <end position="252"/>
    </location>
</feature>
<dbReference type="Proteomes" id="UP000000442">
    <property type="component" value="Chromosome"/>
</dbReference>
<dbReference type="GO" id="GO:0055085">
    <property type="term" value="P:transmembrane transport"/>
    <property type="evidence" value="ECO:0007669"/>
    <property type="project" value="InterPro"/>
</dbReference>
<evidence type="ECO:0000256" key="7">
    <source>
        <dbReference type="ARBA" id="ARBA00023136"/>
    </source>
</evidence>
<dbReference type="STRING" id="177437.HRM2_22610"/>
<dbReference type="GO" id="GO:0005886">
    <property type="term" value="C:plasma membrane"/>
    <property type="evidence" value="ECO:0007669"/>
    <property type="project" value="UniProtKB-SubCell"/>
</dbReference>
<keyword evidence="5 8" id="KW-0812">Transmembrane</keyword>
<proteinExistence type="inferred from homology"/>